<comment type="caution">
    <text evidence="2">The sequence shown here is derived from an EMBL/GenBank/DDBJ whole genome shotgun (WGS) entry which is preliminary data.</text>
</comment>
<protein>
    <submittedName>
        <fullName evidence="2">Uncharacterized protein</fullName>
    </submittedName>
</protein>
<dbReference type="AlphaFoldDB" id="A0AAV7T4X3"/>
<accession>A0AAV7T4X3</accession>
<gene>
    <name evidence="2" type="ORF">NDU88_003369</name>
</gene>
<dbReference type="Proteomes" id="UP001066276">
    <property type="component" value="Chromosome 4_1"/>
</dbReference>
<feature type="region of interest" description="Disordered" evidence="1">
    <location>
        <begin position="1"/>
        <end position="123"/>
    </location>
</feature>
<organism evidence="2 3">
    <name type="scientific">Pleurodeles waltl</name>
    <name type="common">Iberian ribbed newt</name>
    <dbReference type="NCBI Taxonomy" id="8319"/>
    <lineage>
        <taxon>Eukaryota</taxon>
        <taxon>Metazoa</taxon>
        <taxon>Chordata</taxon>
        <taxon>Craniata</taxon>
        <taxon>Vertebrata</taxon>
        <taxon>Euteleostomi</taxon>
        <taxon>Amphibia</taxon>
        <taxon>Batrachia</taxon>
        <taxon>Caudata</taxon>
        <taxon>Salamandroidea</taxon>
        <taxon>Salamandridae</taxon>
        <taxon>Pleurodelinae</taxon>
        <taxon>Pleurodeles</taxon>
    </lineage>
</organism>
<evidence type="ECO:0000313" key="3">
    <source>
        <dbReference type="Proteomes" id="UP001066276"/>
    </source>
</evidence>
<evidence type="ECO:0000313" key="2">
    <source>
        <dbReference type="EMBL" id="KAJ1171508.1"/>
    </source>
</evidence>
<dbReference type="EMBL" id="JANPWB010000007">
    <property type="protein sequence ID" value="KAJ1171508.1"/>
    <property type="molecule type" value="Genomic_DNA"/>
</dbReference>
<feature type="compositionally biased region" description="Polar residues" evidence="1">
    <location>
        <begin position="72"/>
        <end position="91"/>
    </location>
</feature>
<reference evidence="2" key="1">
    <citation type="journal article" date="2022" name="bioRxiv">
        <title>Sequencing and chromosome-scale assembly of the giantPleurodeles waltlgenome.</title>
        <authorList>
            <person name="Brown T."/>
            <person name="Elewa A."/>
            <person name="Iarovenko S."/>
            <person name="Subramanian E."/>
            <person name="Araus A.J."/>
            <person name="Petzold A."/>
            <person name="Susuki M."/>
            <person name="Suzuki K.-i.T."/>
            <person name="Hayashi T."/>
            <person name="Toyoda A."/>
            <person name="Oliveira C."/>
            <person name="Osipova E."/>
            <person name="Leigh N.D."/>
            <person name="Simon A."/>
            <person name="Yun M.H."/>
        </authorList>
    </citation>
    <scope>NUCLEOTIDE SEQUENCE</scope>
    <source>
        <strain evidence="2">20211129_DDA</strain>
        <tissue evidence="2">Liver</tissue>
    </source>
</reference>
<keyword evidence="3" id="KW-1185">Reference proteome</keyword>
<sequence length="123" mass="13070">MSEGPPFTLESAGSSRAGAAPNLPISSAGPRREAQGPRHFQASRRRTGSAGPTRHGSPQFWLPTGDPRRPQQCPQTSRRSTCGSQSTTTPRNRPIPVARSSPRHSGLQFTFLGGLQNVEGTPG</sequence>
<evidence type="ECO:0000256" key="1">
    <source>
        <dbReference type="SAM" id="MobiDB-lite"/>
    </source>
</evidence>
<name>A0AAV7T4X3_PLEWA</name>
<proteinExistence type="predicted"/>